<sequence>MKTIIKTKNIDKNGASRKPDRVSNNNLNYNTMVTVIGQHEVKDFDEWKKGFDVDQPNRDKAGLKFKGLYKNVKNPNDVTFIFEAPSVETFNSYTSNPATQEAMKEAGVISVPNFSVLEEA</sequence>
<organism evidence="2 3">
    <name type="scientific">Aequorivita antarctica</name>
    <dbReference type="NCBI Taxonomy" id="153266"/>
    <lineage>
        <taxon>Bacteria</taxon>
        <taxon>Pseudomonadati</taxon>
        <taxon>Bacteroidota</taxon>
        <taxon>Flavobacteriia</taxon>
        <taxon>Flavobacteriales</taxon>
        <taxon>Flavobacteriaceae</taxon>
        <taxon>Aequorivita</taxon>
    </lineage>
</organism>
<proteinExistence type="predicted"/>
<evidence type="ECO:0008006" key="4">
    <source>
        <dbReference type="Google" id="ProtNLM"/>
    </source>
</evidence>
<dbReference type="Proteomes" id="UP000321497">
    <property type="component" value="Unassembled WGS sequence"/>
</dbReference>
<gene>
    <name evidence="2" type="ORF">ESU54_12995</name>
</gene>
<evidence type="ECO:0000256" key="1">
    <source>
        <dbReference type="SAM" id="MobiDB-lite"/>
    </source>
</evidence>
<reference evidence="2 3" key="1">
    <citation type="submission" date="2019-08" db="EMBL/GenBank/DDBJ databases">
        <title>Genome of Aequorivita antarctica SW49 (type strain).</title>
        <authorList>
            <person name="Bowman J.P."/>
        </authorList>
    </citation>
    <scope>NUCLEOTIDE SEQUENCE [LARGE SCALE GENOMIC DNA]</scope>
    <source>
        <strain evidence="2 3">SW49</strain>
    </source>
</reference>
<evidence type="ECO:0000313" key="3">
    <source>
        <dbReference type="Proteomes" id="UP000321497"/>
    </source>
</evidence>
<dbReference type="RefSeq" id="WP_146743982.1">
    <property type="nucleotide sequence ID" value="NZ_UEGI01000004.1"/>
</dbReference>
<keyword evidence="3" id="KW-1185">Reference proteome</keyword>
<feature type="region of interest" description="Disordered" evidence="1">
    <location>
        <begin position="1"/>
        <end position="24"/>
    </location>
</feature>
<dbReference type="EMBL" id="VORT01000009">
    <property type="protein sequence ID" value="TXD72333.1"/>
    <property type="molecule type" value="Genomic_DNA"/>
</dbReference>
<comment type="caution">
    <text evidence="2">The sequence shown here is derived from an EMBL/GenBank/DDBJ whole genome shotgun (WGS) entry which is preliminary data.</text>
</comment>
<accession>A0A5C6YXC7</accession>
<dbReference type="AlphaFoldDB" id="A0A5C6YXC7"/>
<dbReference type="OrthoDB" id="1329448at2"/>
<name>A0A5C6YXC7_9FLAO</name>
<protein>
    <recommendedName>
        <fullName evidence="4">Cyclase</fullName>
    </recommendedName>
</protein>
<evidence type="ECO:0000313" key="2">
    <source>
        <dbReference type="EMBL" id="TXD72333.1"/>
    </source>
</evidence>